<dbReference type="AlphaFoldDB" id="A0A127M7N4"/>
<keyword evidence="9" id="KW-0902">Two-component regulatory system</keyword>
<evidence type="ECO:0000259" key="15">
    <source>
        <dbReference type="PROSITE" id="PS50839"/>
    </source>
</evidence>
<dbReference type="EMBL" id="CP014544">
    <property type="protein sequence ID" value="AMO69249.1"/>
    <property type="molecule type" value="Genomic_DNA"/>
</dbReference>
<dbReference type="Pfam" id="PF01590">
    <property type="entry name" value="GAF"/>
    <property type="match status" value="1"/>
</dbReference>
<dbReference type="SUPFAM" id="SSF55785">
    <property type="entry name" value="PYP-like sensor domain (PAS domain)"/>
    <property type="match status" value="1"/>
</dbReference>
<dbReference type="KEGG" id="zal:AZF00_13465"/>
<protein>
    <recommendedName>
        <fullName evidence="3">histidine kinase</fullName>
        <ecNumber evidence="3">2.7.13.3</ecNumber>
    </recommendedName>
</protein>
<dbReference type="InterPro" id="IPR005467">
    <property type="entry name" value="His_kinase_dom"/>
</dbReference>
<dbReference type="Pfam" id="PF00072">
    <property type="entry name" value="Response_reg"/>
    <property type="match status" value="1"/>
</dbReference>
<dbReference type="Gene3D" id="3.30.565.10">
    <property type="entry name" value="Histidine kinase-like ATPase, C-terminal domain"/>
    <property type="match status" value="1"/>
</dbReference>
<dbReference type="InterPro" id="IPR029016">
    <property type="entry name" value="GAF-like_dom_sf"/>
</dbReference>
<dbReference type="STRING" id="1470434.AZF00_13465"/>
<gene>
    <name evidence="16" type="ORF">AZF00_13465</name>
</gene>
<evidence type="ECO:0000256" key="12">
    <source>
        <dbReference type="SAM" id="Phobius"/>
    </source>
</evidence>
<dbReference type="CDD" id="cd16922">
    <property type="entry name" value="HATPase_EvgS-ArcB-TorS-like"/>
    <property type="match status" value="1"/>
</dbReference>
<feature type="domain" description="CHASE" evidence="15">
    <location>
        <begin position="288"/>
        <end position="383"/>
    </location>
</feature>
<keyword evidence="8 12" id="KW-1133">Transmembrane helix</keyword>
<evidence type="ECO:0000256" key="10">
    <source>
        <dbReference type="ARBA" id="ARBA00023136"/>
    </source>
</evidence>
<evidence type="ECO:0000256" key="6">
    <source>
        <dbReference type="ARBA" id="ARBA00022692"/>
    </source>
</evidence>
<dbReference type="Gene3D" id="3.30.450.40">
    <property type="match status" value="1"/>
</dbReference>
<evidence type="ECO:0000256" key="8">
    <source>
        <dbReference type="ARBA" id="ARBA00022989"/>
    </source>
</evidence>
<dbReference type="PRINTS" id="PR00344">
    <property type="entry name" value="BCTRLSENSOR"/>
</dbReference>
<name>A0A127M7N4_9GAMM</name>
<dbReference type="CDD" id="cd00082">
    <property type="entry name" value="HisKA"/>
    <property type="match status" value="1"/>
</dbReference>
<dbReference type="Pfam" id="PF12860">
    <property type="entry name" value="PAS_7"/>
    <property type="match status" value="1"/>
</dbReference>
<feature type="domain" description="Histidine kinase" evidence="13">
    <location>
        <begin position="632"/>
        <end position="854"/>
    </location>
</feature>
<evidence type="ECO:0000313" key="16">
    <source>
        <dbReference type="EMBL" id="AMO69249.1"/>
    </source>
</evidence>
<dbReference type="RefSeq" id="WP_062383961.1">
    <property type="nucleotide sequence ID" value="NZ_CP014544.1"/>
</dbReference>
<sequence length="1009" mass="110712">MQIPPPIADEPKRLAALHNLGLLDTPAEERFDRITRLAQQYFGVKIALICLVDSDRQWFKSKQGIEANETPRDISFCGHAIQTSDVFVVEDTLLDPRFADSPLVVGKPNIRFYAGYALSSEDGHKVATLCVMDERPRVFSNDELQVLRDLGRLAELEVQHGNTVHFSAAPSYFQRLRGLIKSVAAPLSSRVGAAMTALIVFFAILLVAYNDDYHRQQSALAEIEQQTLQDLALVRGKLESALNAKLYLVQGLSGIVHAAQTIDEEAFQYFAEELGNNIRGIRSLQLAPEGVVRHVWPIASNKAAIGHDLMGDASRRQAAEMAIASRKLWIAGPLTLKQGGVALIGRLPIFITKDQGVGEHFWGFGTILVDLATLLEETGVDELQTHYAVAIRGSDSLGSSGSVFHGDASVFSQKPILNKVSLPAGSWELGAVPRGGWVSQRADRGLRIAASFVVAGFVAYLIYVLLRLPARLRLAIRRTNSALERSETRFRDAIDAQPDGFVVYDADDRLALSNEKMREFYHASRHALQSGLSFKQFLTAGVEQEQYLLADNVDPDGFVLSELERHHKADAMSEVQLADGRWIAIVERKMRDGGRVGFHRDISSLKLKEAQLVEAKVVAESANQAKSDFLATISHELRTPLNGVLGLLGMLCDDKSLSDEQQQYATTANDSARQLLSILNELLDISKMEAGKLELDRESFYLNDTIASSYELLKSRAEAKDLHFTIDVDEALCVPLVGDQGRIRQVLLNLLSNALKFTDRGGVTLRAYVCATSVKDVSLKIEVSDTGIGFKDSDIESLFMPFSQLDASADRRYSGTGLGLVICKRLINMMGGDITATGVEGKGAIFTVSLTLPRGEVTASAPAAIVTDSLLPRELAWPTIRVLLAEDGVTNQLVIQAMLKNTGYTVDIAHDGEEAIKAVTDFSYDLILMDIYMPNVDGIAATEGIRRLPKGKDLIIIALTANAMAGDKERFIAAGMDDYLAKPVDKVTMLACMHKWIVRKREGTFNTKS</sequence>
<dbReference type="SUPFAM" id="SSF47384">
    <property type="entry name" value="Homodimeric domain of signal transducing histidine kinase"/>
    <property type="match status" value="1"/>
</dbReference>
<dbReference type="Pfam" id="PF00512">
    <property type="entry name" value="HisKA"/>
    <property type="match status" value="1"/>
</dbReference>
<dbReference type="SMART" id="SM00388">
    <property type="entry name" value="HisKA"/>
    <property type="match status" value="1"/>
</dbReference>
<dbReference type="Proteomes" id="UP000074119">
    <property type="component" value="Chromosome"/>
</dbReference>
<keyword evidence="7" id="KW-0418">Kinase</keyword>
<evidence type="ECO:0000259" key="13">
    <source>
        <dbReference type="PROSITE" id="PS50109"/>
    </source>
</evidence>
<dbReference type="SMART" id="SM00065">
    <property type="entry name" value="GAF"/>
    <property type="match status" value="1"/>
</dbReference>
<dbReference type="InterPro" id="IPR004358">
    <property type="entry name" value="Sig_transdc_His_kin-like_C"/>
</dbReference>
<organism evidence="16 17">
    <name type="scientific">Zhongshania aliphaticivorans</name>
    <dbReference type="NCBI Taxonomy" id="1470434"/>
    <lineage>
        <taxon>Bacteria</taxon>
        <taxon>Pseudomonadati</taxon>
        <taxon>Pseudomonadota</taxon>
        <taxon>Gammaproteobacteria</taxon>
        <taxon>Cellvibrionales</taxon>
        <taxon>Spongiibacteraceae</taxon>
        <taxon>Zhongshania</taxon>
    </lineage>
</organism>
<dbReference type="PROSITE" id="PS50839">
    <property type="entry name" value="CHASE"/>
    <property type="match status" value="1"/>
</dbReference>
<evidence type="ECO:0000313" key="17">
    <source>
        <dbReference type="Proteomes" id="UP000074119"/>
    </source>
</evidence>
<dbReference type="Gene3D" id="1.10.287.130">
    <property type="match status" value="1"/>
</dbReference>
<evidence type="ECO:0000259" key="14">
    <source>
        <dbReference type="PROSITE" id="PS50110"/>
    </source>
</evidence>
<dbReference type="PROSITE" id="PS50109">
    <property type="entry name" value="HIS_KIN"/>
    <property type="match status" value="1"/>
</dbReference>
<dbReference type="SMART" id="SM00387">
    <property type="entry name" value="HATPase_c"/>
    <property type="match status" value="1"/>
</dbReference>
<dbReference type="SUPFAM" id="SSF55781">
    <property type="entry name" value="GAF domain-like"/>
    <property type="match status" value="1"/>
</dbReference>
<dbReference type="Pfam" id="PF03924">
    <property type="entry name" value="CHASE"/>
    <property type="match status" value="1"/>
</dbReference>
<evidence type="ECO:0000256" key="7">
    <source>
        <dbReference type="ARBA" id="ARBA00022777"/>
    </source>
</evidence>
<dbReference type="InterPro" id="IPR036097">
    <property type="entry name" value="HisK_dim/P_sf"/>
</dbReference>
<keyword evidence="10 12" id="KW-0472">Membrane</keyword>
<dbReference type="InterPro" id="IPR011006">
    <property type="entry name" value="CheY-like_superfamily"/>
</dbReference>
<feature type="transmembrane region" description="Helical" evidence="12">
    <location>
        <begin position="191"/>
        <end position="209"/>
    </location>
</feature>
<feature type="transmembrane region" description="Helical" evidence="12">
    <location>
        <begin position="448"/>
        <end position="466"/>
    </location>
</feature>
<dbReference type="InterPro" id="IPR006189">
    <property type="entry name" value="CHASE_dom"/>
</dbReference>
<dbReference type="SUPFAM" id="SSF52172">
    <property type="entry name" value="CheY-like"/>
    <property type="match status" value="1"/>
</dbReference>
<keyword evidence="5" id="KW-0808">Transferase</keyword>
<dbReference type="SMART" id="SM00448">
    <property type="entry name" value="REC"/>
    <property type="match status" value="1"/>
</dbReference>
<evidence type="ECO:0000256" key="11">
    <source>
        <dbReference type="PROSITE-ProRule" id="PRU00169"/>
    </source>
</evidence>
<accession>A0A127M7N4</accession>
<dbReference type="FunFam" id="3.30.565.10:FF:000010">
    <property type="entry name" value="Sensor histidine kinase RcsC"/>
    <property type="match status" value="1"/>
</dbReference>
<dbReference type="SMART" id="SM01079">
    <property type="entry name" value="CHASE"/>
    <property type="match status" value="1"/>
</dbReference>
<dbReference type="InterPro" id="IPR035965">
    <property type="entry name" value="PAS-like_dom_sf"/>
</dbReference>
<feature type="domain" description="Response regulatory" evidence="14">
    <location>
        <begin position="881"/>
        <end position="997"/>
    </location>
</feature>
<dbReference type="InterPro" id="IPR003018">
    <property type="entry name" value="GAF"/>
</dbReference>
<dbReference type="Gene3D" id="3.30.450.350">
    <property type="entry name" value="CHASE domain"/>
    <property type="match status" value="1"/>
</dbReference>
<evidence type="ECO:0000256" key="5">
    <source>
        <dbReference type="ARBA" id="ARBA00022679"/>
    </source>
</evidence>
<keyword evidence="4 11" id="KW-0597">Phosphoprotein</keyword>
<proteinExistence type="predicted"/>
<dbReference type="CDD" id="cd17546">
    <property type="entry name" value="REC_hyHK_CKI1_RcsC-like"/>
    <property type="match status" value="1"/>
</dbReference>
<dbReference type="InterPro" id="IPR001789">
    <property type="entry name" value="Sig_transdc_resp-reg_receiver"/>
</dbReference>
<dbReference type="GO" id="GO:0000155">
    <property type="term" value="F:phosphorelay sensor kinase activity"/>
    <property type="evidence" value="ECO:0007669"/>
    <property type="project" value="InterPro"/>
</dbReference>
<dbReference type="EC" id="2.7.13.3" evidence="3"/>
<dbReference type="PANTHER" id="PTHR45339:SF1">
    <property type="entry name" value="HYBRID SIGNAL TRANSDUCTION HISTIDINE KINASE J"/>
    <property type="match status" value="1"/>
</dbReference>
<dbReference type="Gene3D" id="3.30.450.20">
    <property type="entry name" value="PAS domain"/>
    <property type="match status" value="1"/>
</dbReference>
<feature type="modified residue" description="4-aspartylphosphate" evidence="11">
    <location>
        <position position="930"/>
    </location>
</feature>
<dbReference type="SUPFAM" id="SSF55874">
    <property type="entry name" value="ATPase domain of HSP90 chaperone/DNA topoisomerase II/histidine kinase"/>
    <property type="match status" value="1"/>
</dbReference>
<dbReference type="InterPro" id="IPR003594">
    <property type="entry name" value="HATPase_dom"/>
</dbReference>
<comment type="catalytic activity">
    <reaction evidence="1">
        <text>ATP + protein L-histidine = ADP + protein N-phospho-L-histidine.</text>
        <dbReference type="EC" id="2.7.13.3"/>
    </reaction>
</comment>
<reference evidence="16 17" key="1">
    <citation type="submission" date="2015-12" db="EMBL/GenBank/DDBJ databases">
        <authorList>
            <person name="Shamseldin A."/>
            <person name="Moawad H."/>
            <person name="Abd El-Rahim W.M."/>
            <person name="Sadowsky M.J."/>
        </authorList>
    </citation>
    <scope>NUCLEOTIDE SEQUENCE [LARGE SCALE GENOMIC DNA]</scope>
    <source>
        <strain evidence="16 17">SM2</strain>
    </source>
</reference>
<evidence type="ECO:0000256" key="2">
    <source>
        <dbReference type="ARBA" id="ARBA00004370"/>
    </source>
</evidence>
<dbReference type="InterPro" id="IPR042240">
    <property type="entry name" value="CHASE_sf"/>
</dbReference>
<dbReference type="PANTHER" id="PTHR45339">
    <property type="entry name" value="HYBRID SIGNAL TRANSDUCTION HISTIDINE KINASE J"/>
    <property type="match status" value="1"/>
</dbReference>
<dbReference type="GO" id="GO:0016020">
    <property type="term" value="C:membrane"/>
    <property type="evidence" value="ECO:0007669"/>
    <property type="project" value="UniProtKB-SubCell"/>
</dbReference>
<keyword evidence="6 12" id="KW-0812">Transmembrane</keyword>
<dbReference type="InterPro" id="IPR003661">
    <property type="entry name" value="HisK_dim/P_dom"/>
</dbReference>
<evidence type="ECO:0000256" key="9">
    <source>
        <dbReference type="ARBA" id="ARBA00023012"/>
    </source>
</evidence>
<evidence type="ECO:0000256" key="1">
    <source>
        <dbReference type="ARBA" id="ARBA00000085"/>
    </source>
</evidence>
<dbReference type="PROSITE" id="PS50110">
    <property type="entry name" value="RESPONSE_REGULATORY"/>
    <property type="match status" value="1"/>
</dbReference>
<dbReference type="Gene3D" id="3.40.50.2300">
    <property type="match status" value="1"/>
</dbReference>
<evidence type="ECO:0000256" key="4">
    <source>
        <dbReference type="ARBA" id="ARBA00022553"/>
    </source>
</evidence>
<evidence type="ECO:0000256" key="3">
    <source>
        <dbReference type="ARBA" id="ARBA00012438"/>
    </source>
</evidence>
<comment type="subcellular location">
    <subcellularLocation>
        <location evidence="2">Membrane</location>
    </subcellularLocation>
</comment>
<dbReference type="Pfam" id="PF02518">
    <property type="entry name" value="HATPase_c"/>
    <property type="match status" value="1"/>
</dbReference>
<dbReference type="InterPro" id="IPR036890">
    <property type="entry name" value="HATPase_C_sf"/>
</dbReference>